<dbReference type="NCBIfam" id="NF008277">
    <property type="entry name" value="PRK11055.1"/>
    <property type="match status" value="1"/>
</dbReference>
<evidence type="ECO:0000256" key="7">
    <source>
        <dbReference type="PIRSR" id="PIRSR005096-2"/>
    </source>
</evidence>
<dbReference type="InterPro" id="IPR015443">
    <property type="entry name" value="Aldose_1-epimerase"/>
</dbReference>
<evidence type="ECO:0000256" key="2">
    <source>
        <dbReference type="ARBA" id="ARBA00006206"/>
    </source>
</evidence>
<dbReference type="Proteomes" id="UP000186002">
    <property type="component" value="Unassembled WGS sequence"/>
</dbReference>
<dbReference type="Gene3D" id="2.70.98.10">
    <property type="match status" value="1"/>
</dbReference>
<feature type="active site" description="Proton donor" evidence="6">
    <location>
        <position position="169"/>
    </location>
</feature>
<dbReference type="InterPro" id="IPR047215">
    <property type="entry name" value="Galactose_mutarotase-like"/>
</dbReference>
<dbReference type="CDD" id="cd09019">
    <property type="entry name" value="galactose_mutarotase_like"/>
    <property type="match status" value="1"/>
</dbReference>
<evidence type="ECO:0000313" key="10">
    <source>
        <dbReference type="Proteomes" id="UP000186002"/>
    </source>
</evidence>
<protein>
    <recommendedName>
        <fullName evidence="5">Aldose 1-epimerase</fullName>
        <ecNumber evidence="5">5.1.3.3</ecNumber>
    </recommendedName>
</protein>
<dbReference type="PIRSF" id="PIRSF005096">
    <property type="entry name" value="GALM"/>
    <property type="match status" value="1"/>
</dbReference>
<evidence type="ECO:0000256" key="8">
    <source>
        <dbReference type="PIRSR" id="PIRSR005096-3"/>
    </source>
</evidence>
<feature type="binding site" evidence="7">
    <location>
        <position position="233"/>
    </location>
    <ligand>
        <name>beta-D-galactose</name>
        <dbReference type="ChEBI" id="CHEBI:27667"/>
    </ligand>
</feature>
<dbReference type="PANTHER" id="PTHR10091">
    <property type="entry name" value="ALDOSE-1-EPIMERASE"/>
    <property type="match status" value="1"/>
</dbReference>
<dbReference type="STRING" id="735517.SAMN05444272_0398"/>
<comment type="similarity">
    <text evidence="2 5">Belongs to the aldose epimerase family.</text>
</comment>
<dbReference type="EMBL" id="FRBW01000001">
    <property type="protein sequence ID" value="SHL36393.1"/>
    <property type="molecule type" value="Genomic_DNA"/>
</dbReference>
<proteinExistence type="inferred from homology"/>
<evidence type="ECO:0000256" key="6">
    <source>
        <dbReference type="PIRSR" id="PIRSR005096-1"/>
    </source>
</evidence>
<reference evidence="9 10" key="1">
    <citation type="submission" date="2016-11" db="EMBL/GenBank/DDBJ databases">
        <authorList>
            <person name="Jaros S."/>
            <person name="Januszkiewicz K."/>
            <person name="Wedrychowicz H."/>
        </authorList>
    </citation>
    <scope>NUCLEOTIDE SEQUENCE [LARGE SCALE GENOMIC DNA]</scope>
    <source>
        <strain evidence="9 10">DSM 22153</strain>
    </source>
</reference>
<dbReference type="OrthoDB" id="9779408at2"/>
<evidence type="ECO:0000313" key="9">
    <source>
        <dbReference type="EMBL" id="SHL36393.1"/>
    </source>
</evidence>
<dbReference type="GO" id="GO:0006006">
    <property type="term" value="P:glucose metabolic process"/>
    <property type="evidence" value="ECO:0007669"/>
    <property type="project" value="TreeGrafter"/>
</dbReference>
<dbReference type="Pfam" id="PF01263">
    <property type="entry name" value="Aldose_epim"/>
    <property type="match status" value="1"/>
</dbReference>
<feature type="binding site" evidence="8">
    <location>
        <begin position="169"/>
        <end position="171"/>
    </location>
    <ligand>
        <name>beta-D-galactose</name>
        <dbReference type="ChEBI" id="CHEBI:27667"/>
    </ligand>
</feature>
<dbReference type="InterPro" id="IPR008183">
    <property type="entry name" value="Aldose_1/G6P_1-epimerase"/>
</dbReference>
<dbReference type="PANTHER" id="PTHR10091:SF49">
    <property type="entry name" value="ALDOSE 1-EPIMERASE"/>
    <property type="match status" value="1"/>
</dbReference>
<evidence type="ECO:0000256" key="3">
    <source>
        <dbReference type="ARBA" id="ARBA00023235"/>
    </source>
</evidence>
<dbReference type="RefSeq" id="WP_073008149.1">
    <property type="nucleotide sequence ID" value="NZ_FRBW01000001.1"/>
</dbReference>
<comment type="catalytic activity">
    <reaction evidence="5">
        <text>alpha-D-glucose = beta-D-glucose</text>
        <dbReference type="Rhea" id="RHEA:10264"/>
        <dbReference type="ChEBI" id="CHEBI:15903"/>
        <dbReference type="ChEBI" id="CHEBI:17925"/>
        <dbReference type="EC" id="5.1.3.3"/>
    </reaction>
</comment>
<keyword evidence="3 5" id="KW-0413">Isomerase</keyword>
<feature type="active site" description="Proton acceptor" evidence="6">
    <location>
        <position position="299"/>
    </location>
</feature>
<accession>A0A1M7A1G2</accession>
<sequence length="332" mass="36953">MIREFDRLEDGTVVEEITLKKGALEARVLTFGAIIRDLIFDGKSRILGFESLEGYLKYGPYYGAVPGRCANRIANGRFELEGETIQLALNPNSKHHLHGGPNGFARRIWTIEQHDKASVLLKYVSDDGEEGYPGRCEVLCRYTLTGSGALRVKFTATTDKVTPVNLTQHAYFNLDGEGDILDHTLEIAAETYLPVDAELIPTGEIRNVAWTPYDFREGRKIRRKAGEEGVVYDHNFCLSDAPREDVAFAAALEDSQGECRMEVWTTEPGVQLYDAQGVNVPVPGLGGQTYGAFAGLCLETQRWPDSVNRSNFTPVLLHPGETYSHVTEFRFS</sequence>
<evidence type="ECO:0000256" key="4">
    <source>
        <dbReference type="ARBA" id="ARBA00023277"/>
    </source>
</evidence>
<keyword evidence="10" id="KW-1185">Reference proteome</keyword>
<dbReference type="GO" id="GO:0030246">
    <property type="term" value="F:carbohydrate binding"/>
    <property type="evidence" value="ECO:0007669"/>
    <property type="project" value="InterPro"/>
</dbReference>
<dbReference type="GO" id="GO:0004034">
    <property type="term" value="F:aldose 1-epimerase activity"/>
    <property type="evidence" value="ECO:0007669"/>
    <property type="project" value="UniProtKB-EC"/>
</dbReference>
<gene>
    <name evidence="9" type="ORF">SAMN05444272_0398</name>
</gene>
<organism evidence="9 10">
    <name type="scientific">Roseibium suaedae</name>
    <dbReference type="NCBI Taxonomy" id="735517"/>
    <lineage>
        <taxon>Bacteria</taxon>
        <taxon>Pseudomonadati</taxon>
        <taxon>Pseudomonadota</taxon>
        <taxon>Alphaproteobacteria</taxon>
        <taxon>Hyphomicrobiales</taxon>
        <taxon>Stappiaceae</taxon>
        <taxon>Roseibium</taxon>
    </lineage>
</organism>
<dbReference type="InterPro" id="IPR011013">
    <property type="entry name" value="Gal_mutarotase_sf_dom"/>
</dbReference>
<dbReference type="InterPro" id="IPR014718">
    <property type="entry name" value="GH-type_carb-bd"/>
</dbReference>
<dbReference type="AlphaFoldDB" id="A0A1M7A1G2"/>
<dbReference type="EC" id="5.1.3.3" evidence="5"/>
<evidence type="ECO:0000256" key="1">
    <source>
        <dbReference type="ARBA" id="ARBA00005028"/>
    </source>
</evidence>
<feature type="binding site" evidence="8">
    <location>
        <begin position="71"/>
        <end position="72"/>
    </location>
    <ligand>
        <name>beta-D-galactose</name>
        <dbReference type="ChEBI" id="CHEBI:27667"/>
    </ligand>
</feature>
<dbReference type="SUPFAM" id="SSF74650">
    <property type="entry name" value="Galactose mutarotase-like"/>
    <property type="match status" value="1"/>
</dbReference>
<comment type="pathway">
    <text evidence="1 5">Carbohydrate metabolism; hexose metabolism.</text>
</comment>
<name>A0A1M7A1G2_9HYPH</name>
<evidence type="ECO:0000256" key="5">
    <source>
        <dbReference type="PIRNR" id="PIRNR005096"/>
    </source>
</evidence>
<dbReference type="UniPathway" id="UPA00242"/>
<keyword evidence="4 5" id="KW-0119">Carbohydrate metabolism</keyword>
<dbReference type="GO" id="GO:0033499">
    <property type="term" value="P:galactose catabolic process via UDP-galactose, Leloir pathway"/>
    <property type="evidence" value="ECO:0007669"/>
    <property type="project" value="TreeGrafter"/>
</dbReference>